<name>A0A852WEH4_9MICO</name>
<sequence length="456" mass="49893">MAAAEGHAPHVLYVAWGFPPCRGGGVYRALATANGFAAQGFRVTALTADRETFLKYTGADTSLEALVDPSIEVVRVPFAWPSLEMDVREWSAFRAFAPRLWWRSRVRRDVRDFPEVGYGPWKGPLTRAAAEVHAADPVDLVVASANPNVDFSVAQHLHETAGVPYVMDYRDAWMLDVFDGHQVHEEGSKVAVLERDLIESATEVWFVNTPICAWHQRRYPEVADRMHVVANGYDPEFAPTPRLAARKPPRPLRYGYIGTVSSKVPLAEFAAGWSLARGRSSALAGATAEVWGYLGFYATPSPHLVRLIADHAHEGLSYAGPLAKQRVKEVYDTFDVALLILGAGLYVTSGKVFEYTASALPIVSVHDPRNAASDVLEGYPLWFPVADLEPETVATALEKAGEAALNASDEVRASCRDFAVKYSRELQLAPRIAALADGIRPRTGADHPETLTTEAS</sequence>
<accession>A0A852WEH4</accession>
<comment type="caution">
    <text evidence="1">The sequence shown here is derived from an EMBL/GenBank/DDBJ whole genome shotgun (WGS) entry which is preliminary data.</text>
</comment>
<dbReference type="AlphaFoldDB" id="A0A852WEH4"/>
<dbReference type="RefSeq" id="WP_179421959.1">
    <property type="nucleotide sequence ID" value="NZ_JACCAB010000001.1"/>
</dbReference>
<evidence type="ECO:0000313" key="2">
    <source>
        <dbReference type="Proteomes" id="UP000573599"/>
    </source>
</evidence>
<dbReference type="SUPFAM" id="SSF53756">
    <property type="entry name" value="UDP-Glycosyltransferase/glycogen phosphorylase"/>
    <property type="match status" value="1"/>
</dbReference>
<dbReference type="GO" id="GO:0016740">
    <property type="term" value="F:transferase activity"/>
    <property type="evidence" value="ECO:0007669"/>
    <property type="project" value="UniProtKB-KW"/>
</dbReference>
<protein>
    <submittedName>
        <fullName evidence="1">Glycosyltransferase involved in cell wall biosynthesis</fullName>
    </submittedName>
</protein>
<dbReference type="Gene3D" id="3.40.50.2000">
    <property type="entry name" value="Glycogen Phosphorylase B"/>
    <property type="match status" value="1"/>
</dbReference>
<evidence type="ECO:0000313" key="1">
    <source>
        <dbReference type="EMBL" id="NYG07637.1"/>
    </source>
</evidence>
<reference evidence="1 2" key="1">
    <citation type="submission" date="2020-07" db="EMBL/GenBank/DDBJ databases">
        <title>Sequencing the genomes of 1000 actinobacteria strains.</title>
        <authorList>
            <person name="Klenk H.-P."/>
        </authorList>
    </citation>
    <scope>NUCLEOTIDE SEQUENCE [LARGE SCALE GENOMIC DNA]</scope>
    <source>
        <strain evidence="1 2">DSM 23987</strain>
    </source>
</reference>
<gene>
    <name evidence="1" type="ORF">BJ986_002124</name>
</gene>
<keyword evidence="1" id="KW-0808">Transferase</keyword>
<keyword evidence="2" id="KW-1185">Reference proteome</keyword>
<dbReference type="Proteomes" id="UP000573599">
    <property type="component" value="Unassembled WGS sequence"/>
</dbReference>
<dbReference type="EMBL" id="JACCAB010000001">
    <property type="protein sequence ID" value="NYG07637.1"/>
    <property type="molecule type" value="Genomic_DNA"/>
</dbReference>
<organism evidence="1 2">
    <name type="scientific">Pedococcus badiiscoriae</name>
    <dbReference type="NCBI Taxonomy" id="642776"/>
    <lineage>
        <taxon>Bacteria</taxon>
        <taxon>Bacillati</taxon>
        <taxon>Actinomycetota</taxon>
        <taxon>Actinomycetes</taxon>
        <taxon>Micrococcales</taxon>
        <taxon>Intrasporangiaceae</taxon>
        <taxon>Pedococcus</taxon>
    </lineage>
</organism>
<proteinExistence type="predicted"/>